<dbReference type="Ensembl" id="ENSCPRT00005022816.1">
    <property type="protein sequence ID" value="ENSCPRP00005019505.1"/>
    <property type="gene ID" value="ENSCPRG00005013611.1"/>
</dbReference>
<feature type="domain" description="EF-hand" evidence="1">
    <location>
        <begin position="39"/>
        <end position="74"/>
    </location>
</feature>
<reference evidence="2" key="1">
    <citation type="submission" date="2025-08" db="UniProtKB">
        <authorList>
            <consortium name="Ensembl"/>
        </authorList>
    </citation>
    <scope>IDENTIFICATION</scope>
</reference>
<proteinExistence type="predicted"/>
<dbReference type="InterPro" id="IPR002048">
    <property type="entry name" value="EF_hand_dom"/>
</dbReference>
<dbReference type="InterPro" id="IPR011992">
    <property type="entry name" value="EF-hand-dom_pair"/>
</dbReference>
<accession>A0A7M4F5V1</accession>
<reference evidence="2" key="2">
    <citation type="submission" date="2025-09" db="UniProtKB">
        <authorList>
            <consortium name="Ensembl"/>
        </authorList>
    </citation>
    <scope>IDENTIFICATION</scope>
</reference>
<evidence type="ECO:0000259" key="1">
    <source>
        <dbReference type="PROSITE" id="PS50222"/>
    </source>
</evidence>
<dbReference type="OMA" id="VNIYHQY"/>
<protein>
    <recommendedName>
        <fullName evidence="1">EF-hand domain-containing protein</fullName>
    </recommendedName>
</protein>
<dbReference type="GeneTree" id="ENSGT00960000189338"/>
<name>A0A7M4F5V1_CROPO</name>
<dbReference type="AlphaFoldDB" id="A0A7M4F5V1"/>
<dbReference type="Gene3D" id="1.10.238.10">
    <property type="entry name" value="EF-hand"/>
    <property type="match status" value="1"/>
</dbReference>
<dbReference type="Proteomes" id="UP000594220">
    <property type="component" value="Unplaced"/>
</dbReference>
<evidence type="ECO:0000313" key="3">
    <source>
        <dbReference type="Proteomes" id="UP000594220"/>
    </source>
</evidence>
<evidence type="ECO:0000313" key="2">
    <source>
        <dbReference type="Ensembl" id="ENSCPRP00005019505.1"/>
    </source>
</evidence>
<keyword evidence="3" id="KW-1185">Reference proteome</keyword>
<dbReference type="SUPFAM" id="SSF47473">
    <property type="entry name" value="EF-hand"/>
    <property type="match status" value="1"/>
</dbReference>
<dbReference type="PROSITE" id="PS50222">
    <property type="entry name" value="EF_HAND_2"/>
    <property type="match status" value="1"/>
</dbReference>
<organism evidence="2 3">
    <name type="scientific">Crocodylus porosus</name>
    <name type="common">Saltwater crocodile</name>
    <name type="synonym">Estuarine crocodile</name>
    <dbReference type="NCBI Taxonomy" id="8502"/>
    <lineage>
        <taxon>Eukaryota</taxon>
        <taxon>Metazoa</taxon>
        <taxon>Chordata</taxon>
        <taxon>Craniata</taxon>
        <taxon>Vertebrata</taxon>
        <taxon>Euteleostomi</taxon>
        <taxon>Archelosauria</taxon>
        <taxon>Archosauria</taxon>
        <taxon>Crocodylia</taxon>
        <taxon>Longirostres</taxon>
        <taxon>Crocodylidae</taxon>
        <taxon>Crocodylus</taxon>
    </lineage>
</organism>
<dbReference type="GO" id="GO:0005509">
    <property type="term" value="F:calcium ion binding"/>
    <property type="evidence" value="ECO:0007669"/>
    <property type="project" value="InterPro"/>
</dbReference>
<dbReference type="Pfam" id="PF01023">
    <property type="entry name" value="S_100"/>
    <property type="match status" value="1"/>
</dbReference>
<dbReference type="InterPro" id="IPR013787">
    <property type="entry name" value="S100_Ca-bd_sub"/>
</dbReference>
<sequence length="92" mass="10837">MRDGWEELECIVNIYHQYAFRHPMDDYLQKNEFKKLLKEQAKYLESLFRKADVNRDGRIKFTEFLITLASVAIDVHNTSHKPGHGHGHSHDA</sequence>